<keyword evidence="2" id="KW-0812">Transmembrane</keyword>
<reference evidence="3" key="1">
    <citation type="journal article" date="2020" name="Nature">
        <title>Giant virus diversity and host interactions through global metagenomics.</title>
        <authorList>
            <person name="Schulz F."/>
            <person name="Roux S."/>
            <person name="Paez-Espino D."/>
            <person name="Jungbluth S."/>
            <person name="Walsh D.A."/>
            <person name="Denef V.J."/>
            <person name="McMahon K.D."/>
            <person name="Konstantinidis K.T."/>
            <person name="Eloe-Fadrosh E.A."/>
            <person name="Kyrpides N.C."/>
            <person name="Woyke T."/>
        </authorList>
    </citation>
    <scope>NUCLEOTIDE SEQUENCE</scope>
    <source>
        <strain evidence="3">GVMAG-M-3300023184-186</strain>
    </source>
</reference>
<dbReference type="EMBL" id="MN740066">
    <property type="protein sequence ID" value="QHT86335.1"/>
    <property type="molecule type" value="Genomic_DNA"/>
</dbReference>
<feature type="compositionally biased region" description="Low complexity" evidence="1">
    <location>
        <begin position="223"/>
        <end position="240"/>
    </location>
</feature>
<feature type="region of interest" description="Disordered" evidence="1">
    <location>
        <begin position="461"/>
        <end position="504"/>
    </location>
</feature>
<evidence type="ECO:0000313" key="3">
    <source>
        <dbReference type="EMBL" id="QHT86335.1"/>
    </source>
</evidence>
<sequence>MTLYPILLIILIVLLILSAILIATSSFLLSYGDKKLIKKGGNAKYIIENFKMPIVRDYNTAHDILKKMNLDSEDMGKLYKLSNSLIQRITNTSKKYMNGAPNISICLMKWLSMARADEYILLYILYYVTTDAEKFKSYDEIIDSLNEAYKDLEFFKFFINNIIYYYENSFFEKTTDENNIWFAIKIERGDSPDVAHIDSLDNAGLEDQRAHTYPVDNQRSRVNSLNSVDSSNNVDQNINSATEDNTSLELDLNPRLDSRLLTNIKDQANMGKDALLGAIDDYKRIEATRGNNLIAATEATEATTNNGSKLIDNDDSSIKSDSGPKQGDSDSKQGGSNTKYGGGADLYIPNHNLIINTIIKKIIIDNNYYGIDIDIDMDDYSVIIDKLLSYIVDVDSDLTELVDINTIEEARARAKEREGVGVGEEAVITEEEKTRKAHIIVENAKHAIAAKASEDKLNQLKNSIKDRPRSNSTSSQASRTSDSSQASSANSQGNATTANPTTGNTTKDIIAALEKHSCKQDKEKKKMQDAKKANDSFLESLDITNKLIKYLDDYVNRIKILFKRERNLKKLDIIQKSANDHLTTIQKNIAVAIDNTLLGEIGYNTNNLSVTLDSSHLSILDTYIITQIADISREYNIYEHNIKSSITAHKSKVTTAKSAATPLRTMDEEIEEINRSYRNKTYYPYTTLSTYNKDIEEQLYKVRKARKDAKANVSIVTPTVVSMEFDKYPKASSFKDLYI</sequence>
<accession>A0A6C0I1N8</accession>
<keyword evidence="2" id="KW-0472">Membrane</keyword>
<feature type="compositionally biased region" description="Low complexity" evidence="1">
    <location>
        <begin position="470"/>
        <end position="504"/>
    </location>
</feature>
<feature type="transmembrane region" description="Helical" evidence="2">
    <location>
        <begin position="6"/>
        <end position="29"/>
    </location>
</feature>
<dbReference type="AlphaFoldDB" id="A0A6C0I1N8"/>
<feature type="region of interest" description="Disordered" evidence="1">
    <location>
        <begin position="223"/>
        <end position="246"/>
    </location>
</feature>
<feature type="region of interest" description="Disordered" evidence="1">
    <location>
        <begin position="305"/>
        <end position="341"/>
    </location>
</feature>
<name>A0A6C0I1N8_9ZZZZ</name>
<protein>
    <submittedName>
        <fullName evidence="3">Uncharacterized protein</fullName>
    </submittedName>
</protein>
<evidence type="ECO:0000256" key="1">
    <source>
        <dbReference type="SAM" id="MobiDB-lite"/>
    </source>
</evidence>
<organism evidence="3">
    <name type="scientific">viral metagenome</name>
    <dbReference type="NCBI Taxonomy" id="1070528"/>
    <lineage>
        <taxon>unclassified sequences</taxon>
        <taxon>metagenomes</taxon>
        <taxon>organismal metagenomes</taxon>
    </lineage>
</organism>
<evidence type="ECO:0000256" key="2">
    <source>
        <dbReference type="SAM" id="Phobius"/>
    </source>
</evidence>
<proteinExistence type="predicted"/>
<keyword evidence="2" id="KW-1133">Transmembrane helix</keyword>